<accession>A0AAD7K2C5</accession>
<evidence type="ECO:0000313" key="4">
    <source>
        <dbReference type="EMBL" id="KAJ7774314.1"/>
    </source>
</evidence>
<evidence type="ECO:0000259" key="3">
    <source>
        <dbReference type="Pfam" id="PF20152"/>
    </source>
</evidence>
<feature type="compositionally biased region" description="Polar residues" evidence="1">
    <location>
        <begin position="347"/>
        <end position="368"/>
    </location>
</feature>
<feature type="transmembrane region" description="Helical" evidence="2">
    <location>
        <begin position="152"/>
        <end position="175"/>
    </location>
</feature>
<comment type="caution">
    <text evidence="4">The sequence shown here is derived from an EMBL/GenBank/DDBJ whole genome shotgun (WGS) entry which is preliminary data.</text>
</comment>
<keyword evidence="2" id="KW-0812">Transmembrane</keyword>
<feature type="domain" description="DUF6534" evidence="3">
    <location>
        <begin position="215"/>
        <end position="300"/>
    </location>
</feature>
<proteinExistence type="predicted"/>
<evidence type="ECO:0000256" key="2">
    <source>
        <dbReference type="SAM" id="Phobius"/>
    </source>
</evidence>
<dbReference type="PANTHER" id="PTHR40465:SF1">
    <property type="entry name" value="DUF6534 DOMAIN-CONTAINING PROTEIN"/>
    <property type="match status" value="1"/>
</dbReference>
<keyword evidence="2" id="KW-1133">Transmembrane helix</keyword>
<feature type="transmembrane region" description="Helical" evidence="2">
    <location>
        <begin position="59"/>
        <end position="83"/>
    </location>
</feature>
<reference evidence="4" key="1">
    <citation type="submission" date="2023-03" db="EMBL/GenBank/DDBJ databases">
        <title>Massive genome expansion in bonnet fungi (Mycena s.s.) driven by repeated elements and novel gene families across ecological guilds.</title>
        <authorList>
            <consortium name="Lawrence Berkeley National Laboratory"/>
            <person name="Harder C.B."/>
            <person name="Miyauchi S."/>
            <person name="Viragh M."/>
            <person name="Kuo A."/>
            <person name="Thoen E."/>
            <person name="Andreopoulos B."/>
            <person name="Lu D."/>
            <person name="Skrede I."/>
            <person name="Drula E."/>
            <person name="Henrissat B."/>
            <person name="Morin E."/>
            <person name="Kohler A."/>
            <person name="Barry K."/>
            <person name="LaButti K."/>
            <person name="Morin E."/>
            <person name="Salamov A."/>
            <person name="Lipzen A."/>
            <person name="Mereny Z."/>
            <person name="Hegedus B."/>
            <person name="Baldrian P."/>
            <person name="Stursova M."/>
            <person name="Weitz H."/>
            <person name="Taylor A."/>
            <person name="Grigoriev I.V."/>
            <person name="Nagy L.G."/>
            <person name="Martin F."/>
            <person name="Kauserud H."/>
        </authorList>
    </citation>
    <scope>NUCLEOTIDE SEQUENCE</scope>
    <source>
        <strain evidence="4">CBHHK188m</strain>
    </source>
</reference>
<feature type="region of interest" description="Disordered" evidence="1">
    <location>
        <begin position="344"/>
        <end position="368"/>
    </location>
</feature>
<dbReference type="PANTHER" id="PTHR40465">
    <property type="entry name" value="CHROMOSOME 1, WHOLE GENOME SHOTGUN SEQUENCE"/>
    <property type="match status" value="1"/>
</dbReference>
<sequence>MSGTTVPAAEVAALISGVKQLFATSFIGFSVATTIYGISVLQVYLYYRNYPEDRAPLKFIVALLFLLDTLSTIFVAHSLYTFYVLNFGKNPVEDLVIPWSFSVDGETPRHSYHICGPDVNSILVFVPPFANIFTILGFYARTIWKVTVSKAVAGFIIFLAIVCLALGIVTTVDLWDPSLHIDWNPEILGSLPRTILPGSSQNSQIISGLVQGLAALNDVIITASMCYYLHRNRSPLPSTGQFVDTLILYAVSRGVLTAVCQILFLVTNVALPGATYWQPFHQAVGKLYVNSVYATLNVRSTFQQKSEVQLGTAPIFKVTQDGTPASGQISVESSRYPQPITFAPTRATDTTGTNSSALNTSSGFGEKA</sequence>
<feature type="transmembrane region" description="Helical" evidence="2">
    <location>
        <begin position="26"/>
        <end position="47"/>
    </location>
</feature>
<name>A0AAD7K2C5_9AGAR</name>
<feature type="transmembrane region" description="Helical" evidence="2">
    <location>
        <begin position="242"/>
        <end position="266"/>
    </location>
</feature>
<evidence type="ECO:0000256" key="1">
    <source>
        <dbReference type="SAM" id="MobiDB-lite"/>
    </source>
</evidence>
<keyword evidence="5" id="KW-1185">Reference proteome</keyword>
<organism evidence="4 5">
    <name type="scientific">Mycena maculata</name>
    <dbReference type="NCBI Taxonomy" id="230809"/>
    <lineage>
        <taxon>Eukaryota</taxon>
        <taxon>Fungi</taxon>
        <taxon>Dikarya</taxon>
        <taxon>Basidiomycota</taxon>
        <taxon>Agaricomycotina</taxon>
        <taxon>Agaricomycetes</taxon>
        <taxon>Agaricomycetidae</taxon>
        <taxon>Agaricales</taxon>
        <taxon>Marasmiineae</taxon>
        <taxon>Mycenaceae</taxon>
        <taxon>Mycena</taxon>
    </lineage>
</organism>
<gene>
    <name evidence="4" type="ORF">DFH07DRAFT_952558</name>
</gene>
<dbReference type="Pfam" id="PF20152">
    <property type="entry name" value="DUF6534"/>
    <property type="match status" value="1"/>
</dbReference>
<evidence type="ECO:0000313" key="5">
    <source>
        <dbReference type="Proteomes" id="UP001215280"/>
    </source>
</evidence>
<dbReference type="Proteomes" id="UP001215280">
    <property type="component" value="Unassembled WGS sequence"/>
</dbReference>
<dbReference type="EMBL" id="JARJLG010000016">
    <property type="protein sequence ID" value="KAJ7774314.1"/>
    <property type="molecule type" value="Genomic_DNA"/>
</dbReference>
<feature type="transmembrane region" description="Helical" evidence="2">
    <location>
        <begin position="122"/>
        <end position="140"/>
    </location>
</feature>
<keyword evidence="2" id="KW-0472">Membrane</keyword>
<dbReference type="AlphaFoldDB" id="A0AAD7K2C5"/>
<protein>
    <recommendedName>
        <fullName evidence="3">DUF6534 domain-containing protein</fullName>
    </recommendedName>
</protein>
<dbReference type="InterPro" id="IPR045339">
    <property type="entry name" value="DUF6534"/>
</dbReference>